<gene>
    <name evidence="5" type="ORF">ANCCEY_14240</name>
</gene>
<dbReference type="Gene3D" id="1.20.1250.20">
    <property type="entry name" value="MFS general substrate transporter like domains"/>
    <property type="match status" value="1"/>
</dbReference>
<feature type="domain" description="Major facilitator superfamily (MFS) profile" evidence="4">
    <location>
        <begin position="23"/>
        <end position="393"/>
    </location>
</feature>
<dbReference type="Proteomes" id="UP000054495">
    <property type="component" value="Unassembled WGS sequence"/>
</dbReference>
<dbReference type="FunFam" id="1.20.1250.20:FF:000664">
    <property type="entry name" value="MonoCarboxylate Transporter family"/>
    <property type="match status" value="1"/>
</dbReference>
<dbReference type="InterPro" id="IPR050327">
    <property type="entry name" value="Proton-linked_MCT"/>
</dbReference>
<sequence length="393" mass="42762">MTAGPAAGTSSRLVPIPPDGGWGWVVVLGSFFIHVFADGFVYSFGVLVDVLMKEFNSDNTMASFIISLLTGLTLGSGPLASAVCNKYGCRTTTIIGACIAIVGCTLSSFATAMWHIVFSVGVIMGVGFGLMYCPAIVIVTMYFEKRRSLATGIAVAGAGVGTVLFSPINEFIISNFGWRAVFYAFLGVLALCIICGWTFRPLPFREVDEDEEADEAQGGKKPEAATIEESAALLTSERRSSPAEIIREAKSLTDVSPTEIEEKPAARRRRCDTVGERDVGYLNRKDVFYTGSITNVAEFKERPDKYRPLPFREVDEDEEADEAQGGKKPEAATIEESAALLTSERRSSPAEIIREAKSLTDVSPTEIEEKPAARRRRCDTVGERDVGYLNRKD</sequence>
<keyword evidence="3" id="KW-1133">Transmembrane helix</keyword>
<protein>
    <submittedName>
        <fullName evidence="5">Transporter, major facilitator family protein</fullName>
    </submittedName>
</protein>
<dbReference type="InterPro" id="IPR036259">
    <property type="entry name" value="MFS_trans_sf"/>
</dbReference>
<feature type="compositionally biased region" description="Basic and acidic residues" evidence="2">
    <location>
        <begin position="367"/>
        <end position="393"/>
    </location>
</feature>
<evidence type="ECO:0000313" key="5">
    <source>
        <dbReference type="EMBL" id="EPB66668.1"/>
    </source>
</evidence>
<feature type="transmembrane region" description="Helical" evidence="3">
    <location>
        <begin position="62"/>
        <end position="82"/>
    </location>
</feature>
<organism evidence="5 6">
    <name type="scientific">Ancylostoma ceylanicum</name>
    <dbReference type="NCBI Taxonomy" id="53326"/>
    <lineage>
        <taxon>Eukaryota</taxon>
        <taxon>Metazoa</taxon>
        <taxon>Ecdysozoa</taxon>
        <taxon>Nematoda</taxon>
        <taxon>Chromadorea</taxon>
        <taxon>Rhabditida</taxon>
        <taxon>Rhabditina</taxon>
        <taxon>Rhabditomorpha</taxon>
        <taxon>Strongyloidea</taxon>
        <taxon>Ancylostomatidae</taxon>
        <taxon>Ancylostomatinae</taxon>
        <taxon>Ancylostoma</taxon>
    </lineage>
</organism>
<dbReference type="InterPro" id="IPR020846">
    <property type="entry name" value="MFS_dom"/>
</dbReference>
<feature type="non-terminal residue" evidence="5">
    <location>
        <position position="393"/>
    </location>
</feature>
<dbReference type="GO" id="GO:0016020">
    <property type="term" value="C:membrane"/>
    <property type="evidence" value="ECO:0007669"/>
    <property type="project" value="UniProtKB-SubCell"/>
</dbReference>
<evidence type="ECO:0000256" key="1">
    <source>
        <dbReference type="ARBA" id="ARBA00004141"/>
    </source>
</evidence>
<evidence type="ECO:0000313" key="6">
    <source>
        <dbReference type="Proteomes" id="UP000054495"/>
    </source>
</evidence>
<dbReference type="AlphaFoldDB" id="A0A0D6L6Z2"/>
<dbReference type="GO" id="GO:0008028">
    <property type="term" value="F:monocarboxylic acid transmembrane transporter activity"/>
    <property type="evidence" value="ECO:0007669"/>
    <property type="project" value="TreeGrafter"/>
</dbReference>
<dbReference type="Pfam" id="PF07690">
    <property type="entry name" value="MFS_1"/>
    <property type="match status" value="1"/>
</dbReference>
<dbReference type="PROSITE" id="PS50850">
    <property type="entry name" value="MFS"/>
    <property type="match status" value="1"/>
</dbReference>
<evidence type="ECO:0000259" key="4">
    <source>
        <dbReference type="PROSITE" id="PS50850"/>
    </source>
</evidence>
<dbReference type="InterPro" id="IPR011701">
    <property type="entry name" value="MFS"/>
</dbReference>
<keyword evidence="3" id="KW-0472">Membrane</keyword>
<feature type="compositionally biased region" description="Basic and acidic residues" evidence="2">
    <location>
        <begin position="343"/>
        <end position="358"/>
    </location>
</feature>
<feature type="transmembrane region" description="Helical" evidence="3">
    <location>
        <begin position="149"/>
        <end position="168"/>
    </location>
</feature>
<comment type="subcellular location">
    <subcellularLocation>
        <location evidence="1">Membrane</location>
        <topology evidence="1">Multi-pass membrane protein</topology>
    </subcellularLocation>
</comment>
<feature type="transmembrane region" description="Helical" evidence="3">
    <location>
        <begin position="94"/>
        <end position="116"/>
    </location>
</feature>
<proteinExistence type="predicted"/>
<feature type="transmembrane region" description="Helical" evidence="3">
    <location>
        <begin position="21"/>
        <end position="42"/>
    </location>
</feature>
<feature type="region of interest" description="Disordered" evidence="2">
    <location>
        <begin position="311"/>
        <end position="393"/>
    </location>
</feature>
<dbReference type="EMBL" id="KE125980">
    <property type="protein sequence ID" value="EPB66668.1"/>
    <property type="molecule type" value="Genomic_DNA"/>
</dbReference>
<keyword evidence="3" id="KW-0812">Transmembrane</keyword>
<dbReference type="SUPFAM" id="SSF103473">
    <property type="entry name" value="MFS general substrate transporter"/>
    <property type="match status" value="1"/>
</dbReference>
<dbReference type="PANTHER" id="PTHR11360:SF284">
    <property type="entry name" value="EG:103B4.3 PROTEIN-RELATED"/>
    <property type="match status" value="1"/>
</dbReference>
<keyword evidence="6" id="KW-1185">Reference proteome</keyword>
<name>A0A0D6L6Z2_9BILA</name>
<evidence type="ECO:0000256" key="2">
    <source>
        <dbReference type="SAM" id="MobiDB-lite"/>
    </source>
</evidence>
<accession>A0A0D6L6Z2</accession>
<dbReference type="PANTHER" id="PTHR11360">
    <property type="entry name" value="MONOCARBOXYLATE TRANSPORTER"/>
    <property type="match status" value="1"/>
</dbReference>
<dbReference type="CDD" id="cd17352">
    <property type="entry name" value="MFS_MCT_SLC16"/>
    <property type="match status" value="1"/>
</dbReference>
<feature type="transmembrane region" description="Helical" evidence="3">
    <location>
        <begin position="122"/>
        <end position="142"/>
    </location>
</feature>
<evidence type="ECO:0000256" key="3">
    <source>
        <dbReference type="SAM" id="Phobius"/>
    </source>
</evidence>
<reference evidence="5 6" key="1">
    <citation type="submission" date="2013-05" db="EMBL/GenBank/DDBJ databases">
        <title>Draft genome of the parasitic nematode Anyclostoma ceylanicum.</title>
        <authorList>
            <person name="Mitreva M."/>
        </authorList>
    </citation>
    <scope>NUCLEOTIDE SEQUENCE [LARGE SCALE GENOMIC DNA]</scope>
</reference>
<feature type="transmembrane region" description="Helical" evidence="3">
    <location>
        <begin position="180"/>
        <end position="199"/>
    </location>
</feature>